<dbReference type="Proteomes" id="UP000306918">
    <property type="component" value="Unassembled WGS sequence"/>
</dbReference>
<comment type="caution">
    <text evidence="1">The sequence shown here is derived from an EMBL/GenBank/DDBJ whole genome shotgun (WGS) entry which is preliminary data.</text>
</comment>
<evidence type="ECO:0000313" key="1">
    <source>
        <dbReference type="EMBL" id="THU34219.1"/>
    </source>
</evidence>
<gene>
    <name evidence="1" type="ORF">FAM09_24685</name>
</gene>
<dbReference type="RefSeq" id="WP_136579835.1">
    <property type="nucleotide sequence ID" value="NZ_STFF01000008.1"/>
</dbReference>
<keyword evidence="2" id="KW-1185">Reference proteome</keyword>
<sequence length="82" mass="9696">MDKLILHCLIIFTLIIAYICYRIYIDANMKKTETEQSYDPAIIVDAKKLIRQEIGFLKWFGYAKKKILKKIKHKEFSSLANL</sequence>
<dbReference type="EMBL" id="STFF01000008">
    <property type="protein sequence ID" value="THU34219.1"/>
    <property type="molecule type" value="Genomic_DNA"/>
</dbReference>
<evidence type="ECO:0000313" key="2">
    <source>
        <dbReference type="Proteomes" id="UP000306918"/>
    </source>
</evidence>
<reference evidence="1 2" key="1">
    <citation type="submission" date="2019-04" db="EMBL/GenBank/DDBJ databases">
        <title>Niastella caeni sp. nov., isolated from activated sludge.</title>
        <authorList>
            <person name="Sheng M."/>
        </authorList>
    </citation>
    <scope>NUCLEOTIDE SEQUENCE [LARGE SCALE GENOMIC DNA]</scope>
    <source>
        <strain evidence="1 2">HX-2-15</strain>
    </source>
</reference>
<protein>
    <submittedName>
        <fullName evidence="1">Uncharacterized protein</fullName>
    </submittedName>
</protein>
<proteinExistence type="predicted"/>
<accession>A0A4S8HIX6</accession>
<dbReference type="AlphaFoldDB" id="A0A4S8HIX6"/>
<organism evidence="1 2">
    <name type="scientific">Niastella caeni</name>
    <dbReference type="NCBI Taxonomy" id="2569763"/>
    <lineage>
        <taxon>Bacteria</taxon>
        <taxon>Pseudomonadati</taxon>
        <taxon>Bacteroidota</taxon>
        <taxon>Chitinophagia</taxon>
        <taxon>Chitinophagales</taxon>
        <taxon>Chitinophagaceae</taxon>
        <taxon>Niastella</taxon>
    </lineage>
</organism>
<name>A0A4S8HIX6_9BACT</name>